<evidence type="ECO:0000256" key="2">
    <source>
        <dbReference type="ARBA" id="ARBA00022801"/>
    </source>
</evidence>
<dbReference type="Gene3D" id="3.30.1360.40">
    <property type="match status" value="1"/>
</dbReference>
<dbReference type="PANTHER" id="PTHR34698:SF2">
    <property type="entry name" value="5-OXOPROLINASE SUBUNIT B"/>
    <property type="match status" value="1"/>
</dbReference>
<dbReference type="InterPro" id="IPR029000">
    <property type="entry name" value="Cyclophilin-like_dom_sf"/>
</dbReference>
<keyword evidence="2" id="KW-0378">Hydrolase</keyword>
<dbReference type="Gene3D" id="2.40.100.10">
    <property type="entry name" value="Cyclophilin-like"/>
    <property type="match status" value="1"/>
</dbReference>
<keyword evidence="3" id="KW-0067">ATP-binding</keyword>
<dbReference type="InterPro" id="IPR003833">
    <property type="entry name" value="CT_C_D"/>
</dbReference>
<evidence type="ECO:0000259" key="4">
    <source>
        <dbReference type="SMART" id="SM00796"/>
    </source>
</evidence>
<dbReference type="Proteomes" id="UP001235840">
    <property type="component" value="Unassembled WGS sequence"/>
</dbReference>
<gene>
    <name evidence="5" type="ORF">J2S11_002355</name>
</gene>
<dbReference type="SUPFAM" id="SSF50891">
    <property type="entry name" value="Cyclophilin-like"/>
    <property type="match status" value="1"/>
</dbReference>
<dbReference type="Pfam" id="PF02682">
    <property type="entry name" value="CT_C_D"/>
    <property type="match status" value="1"/>
</dbReference>
<name>A0ABT9VZN9_9BACI</name>
<keyword evidence="6" id="KW-1185">Reference proteome</keyword>
<evidence type="ECO:0000313" key="5">
    <source>
        <dbReference type="EMBL" id="MDQ0166451.1"/>
    </source>
</evidence>
<dbReference type="EMBL" id="JAUSTY010000008">
    <property type="protein sequence ID" value="MDQ0166451.1"/>
    <property type="molecule type" value="Genomic_DNA"/>
</dbReference>
<proteinExistence type="predicted"/>
<dbReference type="SUPFAM" id="SSF160467">
    <property type="entry name" value="PH0987 N-terminal domain-like"/>
    <property type="match status" value="1"/>
</dbReference>
<comment type="caution">
    <text evidence="5">The sequence shown here is derived from an EMBL/GenBank/DDBJ whole genome shotgun (WGS) entry which is preliminary data.</text>
</comment>
<dbReference type="PANTHER" id="PTHR34698">
    <property type="entry name" value="5-OXOPROLINASE SUBUNIT B"/>
    <property type="match status" value="1"/>
</dbReference>
<feature type="domain" description="Carboxyltransferase" evidence="4">
    <location>
        <begin position="3"/>
        <end position="207"/>
    </location>
</feature>
<evidence type="ECO:0000256" key="3">
    <source>
        <dbReference type="ARBA" id="ARBA00022840"/>
    </source>
</evidence>
<reference evidence="5 6" key="1">
    <citation type="submission" date="2023-07" db="EMBL/GenBank/DDBJ databases">
        <title>Genomic Encyclopedia of Type Strains, Phase IV (KMG-IV): sequencing the most valuable type-strain genomes for metagenomic binning, comparative biology and taxonomic classification.</title>
        <authorList>
            <person name="Goeker M."/>
        </authorList>
    </citation>
    <scope>NUCLEOTIDE SEQUENCE [LARGE SCALE GENOMIC DNA]</scope>
    <source>
        <strain evidence="5 6">DSM 12751</strain>
    </source>
</reference>
<dbReference type="InterPro" id="IPR010016">
    <property type="entry name" value="PxpB"/>
</dbReference>
<dbReference type="RefSeq" id="WP_307394661.1">
    <property type="nucleotide sequence ID" value="NZ_BAAADK010000020.1"/>
</dbReference>
<keyword evidence="1" id="KW-0547">Nucleotide-binding</keyword>
<organism evidence="5 6">
    <name type="scientific">Caldalkalibacillus horti</name>
    <dbReference type="NCBI Taxonomy" id="77523"/>
    <lineage>
        <taxon>Bacteria</taxon>
        <taxon>Bacillati</taxon>
        <taxon>Bacillota</taxon>
        <taxon>Bacilli</taxon>
        <taxon>Bacillales</taxon>
        <taxon>Bacillaceae</taxon>
        <taxon>Caldalkalibacillus</taxon>
    </lineage>
</organism>
<evidence type="ECO:0000256" key="1">
    <source>
        <dbReference type="ARBA" id="ARBA00022741"/>
    </source>
</evidence>
<evidence type="ECO:0000313" key="6">
    <source>
        <dbReference type="Proteomes" id="UP001235840"/>
    </source>
</evidence>
<sequence>MKLEFKALGDQGLQIIFGQEIDEKICMQIQAFASLLAKQMKHKSLPVREYVPAYTTLSVYYDALQITYNEMVQVMKQLVKDLEVLDAHTPHVYDIPTLYGAEFGPDLADVAAHNQLSEEEVIRIHAEKPYLIYMLGFTPGFPYLGGMSERIAAPRLANPRAKIAAGSVGIAGEQTGIYPLETPGGWRIIGRTPVRLYQPELEQPFLLQAGSYIKFVSIDAGKYEELEGIWKKNQEISLVSYPKNHIHAD</sequence>
<dbReference type="NCBIfam" id="TIGR00370">
    <property type="entry name" value="5-oxoprolinase subunit PxpB"/>
    <property type="match status" value="1"/>
</dbReference>
<accession>A0ABT9VZN9</accession>
<protein>
    <submittedName>
        <fullName evidence="5">Inhibitor of KinA</fullName>
    </submittedName>
</protein>
<dbReference type="SMART" id="SM00796">
    <property type="entry name" value="AHS1"/>
    <property type="match status" value="1"/>
</dbReference>